<accession>A0A4Y2TE00</accession>
<evidence type="ECO:0000313" key="1">
    <source>
        <dbReference type="EMBL" id="GBN98878.1"/>
    </source>
</evidence>
<protein>
    <submittedName>
        <fullName evidence="1">Uncharacterized protein</fullName>
    </submittedName>
</protein>
<dbReference type="Proteomes" id="UP000499080">
    <property type="component" value="Unassembled WGS sequence"/>
</dbReference>
<comment type="caution">
    <text evidence="1">The sequence shown here is derived from an EMBL/GenBank/DDBJ whole genome shotgun (WGS) entry which is preliminary data.</text>
</comment>
<dbReference type="AlphaFoldDB" id="A0A4Y2TE00"/>
<sequence length="113" mass="13325">MYSKQNRNKNYKQIWSGRGNGKTRETLIQQINESRIRIELEFKVEGSKRQREYQDVKNLHRLQSLAEELKNVLKNETFELVDRPATEDYIGGRLVLTNKYSPDGSLLKTRPDL</sequence>
<gene>
    <name evidence="1" type="ORF">AVEN_19624_1</name>
</gene>
<reference evidence="1 2" key="1">
    <citation type="journal article" date="2019" name="Sci. Rep.">
        <title>Orb-weaving spider Araneus ventricosus genome elucidates the spidroin gene catalogue.</title>
        <authorList>
            <person name="Kono N."/>
            <person name="Nakamura H."/>
            <person name="Ohtoshi R."/>
            <person name="Moran D.A.P."/>
            <person name="Shinohara A."/>
            <person name="Yoshida Y."/>
            <person name="Fujiwara M."/>
            <person name="Mori M."/>
            <person name="Tomita M."/>
            <person name="Arakawa K."/>
        </authorList>
    </citation>
    <scope>NUCLEOTIDE SEQUENCE [LARGE SCALE GENOMIC DNA]</scope>
</reference>
<keyword evidence="2" id="KW-1185">Reference proteome</keyword>
<proteinExistence type="predicted"/>
<organism evidence="1 2">
    <name type="scientific">Araneus ventricosus</name>
    <name type="common">Orbweaver spider</name>
    <name type="synonym">Epeira ventricosa</name>
    <dbReference type="NCBI Taxonomy" id="182803"/>
    <lineage>
        <taxon>Eukaryota</taxon>
        <taxon>Metazoa</taxon>
        <taxon>Ecdysozoa</taxon>
        <taxon>Arthropoda</taxon>
        <taxon>Chelicerata</taxon>
        <taxon>Arachnida</taxon>
        <taxon>Araneae</taxon>
        <taxon>Araneomorphae</taxon>
        <taxon>Entelegynae</taxon>
        <taxon>Araneoidea</taxon>
        <taxon>Araneidae</taxon>
        <taxon>Araneus</taxon>
    </lineage>
</organism>
<name>A0A4Y2TE00_ARAVE</name>
<evidence type="ECO:0000313" key="2">
    <source>
        <dbReference type="Proteomes" id="UP000499080"/>
    </source>
</evidence>
<dbReference type="EMBL" id="BGPR01027984">
    <property type="protein sequence ID" value="GBN98878.1"/>
    <property type="molecule type" value="Genomic_DNA"/>
</dbReference>